<keyword evidence="2" id="KW-0732">Signal</keyword>
<feature type="region of interest" description="Disordered" evidence="1">
    <location>
        <begin position="72"/>
        <end position="135"/>
    </location>
</feature>
<feature type="compositionally biased region" description="Polar residues" evidence="1">
    <location>
        <begin position="72"/>
        <end position="87"/>
    </location>
</feature>
<evidence type="ECO:0000256" key="2">
    <source>
        <dbReference type="SAM" id="SignalP"/>
    </source>
</evidence>
<dbReference type="OrthoDB" id="2440257at2759"/>
<gene>
    <name evidence="3" type="ORF">INT44_007164</name>
</gene>
<feature type="chain" id="PRO_5034428221" evidence="2">
    <location>
        <begin position="20"/>
        <end position="164"/>
    </location>
</feature>
<dbReference type="AlphaFoldDB" id="A0A8H7UB96"/>
<evidence type="ECO:0000256" key="1">
    <source>
        <dbReference type="SAM" id="MobiDB-lite"/>
    </source>
</evidence>
<dbReference type="Proteomes" id="UP000612746">
    <property type="component" value="Unassembled WGS sequence"/>
</dbReference>
<keyword evidence="4" id="KW-1185">Reference proteome</keyword>
<feature type="signal peptide" evidence="2">
    <location>
        <begin position="1"/>
        <end position="19"/>
    </location>
</feature>
<protein>
    <submittedName>
        <fullName evidence="3">Uncharacterized protein</fullName>
    </submittedName>
</protein>
<name>A0A8H7UB96_9FUNG</name>
<accession>A0A8H7UB96</accession>
<feature type="compositionally biased region" description="Low complexity" evidence="1">
    <location>
        <begin position="110"/>
        <end position="130"/>
    </location>
</feature>
<dbReference type="EMBL" id="JAEPRA010000018">
    <property type="protein sequence ID" value="KAG2173573.1"/>
    <property type="molecule type" value="Genomic_DNA"/>
</dbReference>
<sequence length="164" mass="16600">MKAYLPLLAVAALAAVATAADPGTCDCDDDDTGCMEDCVTSTNSCLADCGADNACYADCFVGWPGANTAQQLTPQETSTNSSSSGLPAQSVPPMATNMSGSSMVPSATWSGSMHMSPSSSMPFGMPSAASNQRWNQPMNSADKAHVQYAGAAAAVLAVGMMLLA</sequence>
<comment type="caution">
    <text evidence="3">The sequence shown here is derived from an EMBL/GenBank/DDBJ whole genome shotgun (WGS) entry which is preliminary data.</text>
</comment>
<organism evidence="3 4">
    <name type="scientific">Umbelopsis vinacea</name>
    <dbReference type="NCBI Taxonomy" id="44442"/>
    <lineage>
        <taxon>Eukaryota</taxon>
        <taxon>Fungi</taxon>
        <taxon>Fungi incertae sedis</taxon>
        <taxon>Mucoromycota</taxon>
        <taxon>Mucoromycotina</taxon>
        <taxon>Umbelopsidomycetes</taxon>
        <taxon>Umbelopsidales</taxon>
        <taxon>Umbelopsidaceae</taxon>
        <taxon>Umbelopsis</taxon>
    </lineage>
</organism>
<evidence type="ECO:0000313" key="4">
    <source>
        <dbReference type="Proteomes" id="UP000612746"/>
    </source>
</evidence>
<reference evidence="3" key="1">
    <citation type="submission" date="2020-12" db="EMBL/GenBank/DDBJ databases">
        <title>Metabolic potential, ecology and presence of endohyphal bacteria is reflected in genomic diversity of Mucoromycotina.</title>
        <authorList>
            <person name="Muszewska A."/>
            <person name="Okrasinska A."/>
            <person name="Steczkiewicz K."/>
            <person name="Drgas O."/>
            <person name="Orlowska M."/>
            <person name="Perlinska-Lenart U."/>
            <person name="Aleksandrzak-Piekarczyk T."/>
            <person name="Szatraj K."/>
            <person name="Zielenkiewicz U."/>
            <person name="Pilsyk S."/>
            <person name="Malc E."/>
            <person name="Mieczkowski P."/>
            <person name="Kruszewska J.S."/>
            <person name="Biernat P."/>
            <person name="Pawlowska J."/>
        </authorList>
    </citation>
    <scope>NUCLEOTIDE SEQUENCE</scope>
    <source>
        <strain evidence="3">WA0000051536</strain>
    </source>
</reference>
<evidence type="ECO:0000313" key="3">
    <source>
        <dbReference type="EMBL" id="KAG2173573.1"/>
    </source>
</evidence>
<proteinExistence type="predicted"/>
<feature type="compositionally biased region" description="Polar residues" evidence="1">
    <location>
        <begin position="96"/>
        <end position="109"/>
    </location>
</feature>